<organism evidence="1">
    <name type="scientific">Brachypodium distachyon</name>
    <name type="common">Purple false brome</name>
    <name type="synonym">Trachynia distachya</name>
    <dbReference type="NCBI Taxonomy" id="15368"/>
    <lineage>
        <taxon>Eukaryota</taxon>
        <taxon>Viridiplantae</taxon>
        <taxon>Streptophyta</taxon>
        <taxon>Embryophyta</taxon>
        <taxon>Tracheophyta</taxon>
        <taxon>Spermatophyta</taxon>
        <taxon>Magnoliopsida</taxon>
        <taxon>Liliopsida</taxon>
        <taxon>Poales</taxon>
        <taxon>Poaceae</taxon>
        <taxon>BOP clade</taxon>
        <taxon>Pooideae</taxon>
        <taxon>Stipodae</taxon>
        <taxon>Brachypodieae</taxon>
        <taxon>Brachypodium</taxon>
    </lineage>
</organism>
<dbReference type="EMBL" id="CM000880">
    <property type="protein sequence ID" value="PNT75528.1"/>
    <property type="molecule type" value="Genomic_DNA"/>
</dbReference>
<dbReference type="AlphaFoldDB" id="A0A2K2DML7"/>
<reference evidence="1" key="2">
    <citation type="submission" date="2017-06" db="EMBL/GenBank/DDBJ databases">
        <title>WGS assembly of Brachypodium distachyon.</title>
        <authorList>
            <consortium name="The International Brachypodium Initiative"/>
            <person name="Lucas S."/>
            <person name="Harmon-Smith M."/>
            <person name="Lail K."/>
            <person name="Tice H."/>
            <person name="Grimwood J."/>
            <person name="Bruce D."/>
            <person name="Barry K."/>
            <person name="Shu S."/>
            <person name="Lindquist E."/>
            <person name="Wang M."/>
            <person name="Pitluck S."/>
            <person name="Vogel J.P."/>
            <person name="Garvin D.F."/>
            <person name="Mockler T.C."/>
            <person name="Schmutz J."/>
            <person name="Rokhsar D."/>
            <person name="Bevan M.W."/>
        </authorList>
    </citation>
    <scope>NUCLEOTIDE SEQUENCE</scope>
    <source>
        <strain evidence="1">Bd21</strain>
    </source>
</reference>
<name>A0A2K2DML7_BRADI</name>
<accession>A0A2K2DML7</accession>
<dbReference type="EnsemblPlants" id="PNT75528">
    <property type="protein sequence ID" value="PNT75528"/>
    <property type="gene ID" value="BRADI_1g34122v3"/>
</dbReference>
<gene>
    <name evidence="1" type="ORF">BRADI_1g34122v3</name>
</gene>
<dbReference type="InParanoid" id="A0A2K2DML7"/>
<dbReference type="Proteomes" id="UP000008810">
    <property type="component" value="Chromosome 1"/>
</dbReference>
<reference evidence="1 2" key="1">
    <citation type="journal article" date="2010" name="Nature">
        <title>Genome sequencing and analysis of the model grass Brachypodium distachyon.</title>
        <authorList>
            <consortium name="International Brachypodium Initiative"/>
        </authorList>
    </citation>
    <scope>NUCLEOTIDE SEQUENCE [LARGE SCALE GENOMIC DNA]</scope>
    <source>
        <strain evidence="1 2">Bd21</strain>
    </source>
</reference>
<sequence length="29" mass="3406">MNRITGILMSTICRPYLTWLIQLELQIGQ</sequence>
<evidence type="ECO:0000313" key="1">
    <source>
        <dbReference type="EMBL" id="PNT75528.1"/>
    </source>
</evidence>
<protein>
    <submittedName>
        <fullName evidence="1 2">Uncharacterized protein</fullName>
    </submittedName>
</protein>
<reference evidence="2" key="3">
    <citation type="submission" date="2018-08" db="UniProtKB">
        <authorList>
            <consortium name="EnsemblPlants"/>
        </authorList>
    </citation>
    <scope>IDENTIFICATION</scope>
    <source>
        <strain evidence="2">cv. Bd21</strain>
    </source>
</reference>
<dbReference type="Gramene" id="PNT75528">
    <property type="protein sequence ID" value="PNT75528"/>
    <property type="gene ID" value="BRADI_1g34122v3"/>
</dbReference>
<evidence type="ECO:0000313" key="2">
    <source>
        <dbReference type="EnsemblPlants" id="PNT75528"/>
    </source>
</evidence>
<evidence type="ECO:0000313" key="3">
    <source>
        <dbReference type="Proteomes" id="UP000008810"/>
    </source>
</evidence>
<proteinExistence type="predicted"/>
<keyword evidence="3" id="KW-1185">Reference proteome</keyword>